<feature type="compositionally biased region" description="Polar residues" evidence="7">
    <location>
        <begin position="553"/>
        <end position="573"/>
    </location>
</feature>
<dbReference type="Pfam" id="PF00226">
    <property type="entry name" value="DnaJ"/>
    <property type="match status" value="1"/>
</dbReference>
<evidence type="ECO:0000259" key="8">
    <source>
        <dbReference type="PROSITE" id="PS50076"/>
    </source>
</evidence>
<evidence type="ECO:0000259" key="9">
    <source>
        <dbReference type="PROSITE" id="PS50157"/>
    </source>
</evidence>
<reference evidence="10 11" key="1">
    <citation type="journal article" date="2015" name="Nat. Commun.">
        <title>Outbred genome sequencing and CRISPR/Cas9 gene editing in butterflies.</title>
        <authorList>
            <person name="Li X."/>
            <person name="Fan D."/>
            <person name="Zhang W."/>
            <person name="Liu G."/>
            <person name="Zhang L."/>
            <person name="Zhao L."/>
            <person name="Fang X."/>
            <person name="Chen L."/>
            <person name="Dong Y."/>
            <person name="Chen Y."/>
            <person name="Ding Y."/>
            <person name="Zhao R."/>
            <person name="Feng M."/>
            <person name="Zhu Y."/>
            <person name="Feng Y."/>
            <person name="Jiang X."/>
            <person name="Zhu D."/>
            <person name="Xiang H."/>
            <person name="Feng X."/>
            <person name="Li S."/>
            <person name="Wang J."/>
            <person name="Zhang G."/>
            <person name="Kronforst M.R."/>
            <person name="Wang W."/>
        </authorList>
    </citation>
    <scope>NUCLEOTIDE SEQUENCE [LARGE SCALE GENOMIC DNA]</scope>
    <source>
        <strain evidence="10">Ya'a_city_454_Pm</strain>
        <tissue evidence="10">Whole body</tissue>
    </source>
</reference>
<feature type="region of interest" description="Disordered" evidence="7">
    <location>
        <begin position="429"/>
        <end position="618"/>
    </location>
</feature>
<dbReference type="Pfam" id="PF21884">
    <property type="entry name" value="ZUO1-like_ZHD"/>
    <property type="match status" value="1"/>
</dbReference>
<dbReference type="FunCoup" id="A0A194RH47">
    <property type="interactions" value="1325"/>
</dbReference>
<feature type="compositionally biased region" description="Acidic residues" evidence="7">
    <location>
        <begin position="429"/>
        <end position="440"/>
    </location>
</feature>
<evidence type="ECO:0000313" key="11">
    <source>
        <dbReference type="Proteomes" id="UP000053240"/>
    </source>
</evidence>
<dbReference type="SUPFAM" id="SSF57667">
    <property type="entry name" value="beta-beta-alpha zinc fingers"/>
    <property type="match status" value="1"/>
</dbReference>
<feature type="domain" description="J" evidence="8">
    <location>
        <begin position="3"/>
        <end position="69"/>
    </location>
</feature>
<keyword evidence="1" id="KW-0479">Metal-binding</keyword>
<dbReference type="PANTHER" id="PTHR44029">
    <property type="entry name" value="DNAJ HOMOLOG SUBFAMILY C MEMBER 21"/>
    <property type="match status" value="1"/>
</dbReference>
<gene>
    <name evidence="10" type="ORF">RR48_14004</name>
</gene>
<feature type="compositionally biased region" description="Basic and acidic residues" evidence="7">
    <location>
        <begin position="600"/>
        <end position="613"/>
    </location>
</feature>
<protein>
    <recommendedName>
        <fullName evidence="4">DnaJ homolog subfamily C member 21</fullName>
    </recommendedName>
</protein>
<dbReference type="SUPFAM" id="SSF46565">
    <property type="entry name" value="Chaperone J-domain"/>
    <property type="match status" value="1"/>
</dbReference>
<dbReference type="InterPro" id="IPR013087">
    <property type="entry name" value="Znf_C2H2_type"/>
</dbReference>
<feature type="coiled-coil region" evidence="6">
    <location>
        <begin position="243"/>
        <end position="303"/>
    </location>
</feature>
<dbReference type="InterPro" id="IPR003604">
    <property type="entry name" value="Matrin/U1-like-C_Znf_C2H2"/>
</dbReference>
<feature type="domain" description="C2H2-type" evidence="9">
    <location>
        <begin position="623"/>
        <end position="652"/>
    </location>
</feature>
<dbReference type="Proteomes" id="UP000053240">
    <property type="component" value="Unassembled WGS sequence"/>
</dbReference>
<dbReference type="Gene3D" id="1.10.287.110">
    <property type="entry name" value="DnaJ domain"/>
    <property type="match status" value="1"/>
</dbReference>
<dbReference type="InterPro" id="IPR036236">
    <property type="entry name" value="Znf_C2H2_sf"/>
</dbReference>
<dbReference type="InterPro" id="IPR054076">
    <property type="entry name" value="ZUO1-like_ZHD"/>
</dbReference>
<keyword evidence="2 5" id="KW-0863">Zinc-finger</keyword>
<proteinExistence type="predicted"/>
<dbReference type="PANTHER" id="PTHR44029:SF1">
    <property type="entry name" value="DNAJ HOMOLOG SUBFAMILY C MEMBER 21"/>
    <property type="match status" value="1"/>
</dbReference>
<dbReference type="PROSITE" id="PS50157">
    <property type="entry name" value="ZINC_FINGER_C2H2_2"/>
    <property type="match status" value="1"/>
</dbReference>
<dbReference type="InParanoid" id="A0A194RH47"/>
<dbReference type="PROSITE" id="PS00636">
    <property type="entry name" value="DNAJ_1"/>
    <property type="match status" value="1"/>
</dbReference>
<keyword evidence="3" id="KW-0862">Zinc</keyword>
<dbReference type="GO" id="GO:0008270">
    <property type="term" value="F:zinc ion binding"/>
    <property type="evidence" value="ECO:0007669"/>
    <property type="project" value="UniProtKB-KW"/>
</dbReference>
<dbReference type="FunFam" id="1.10.287.110:FF:000046">
    <property type="entry name" value="dnaJ homolog subfamily C member 21"/>
    <property type="match status" value="1"/>
</dbReference>
<evidence type="ECO:0000256" key="2">
    <source>
        <dbReference type="ARBA" id="ARBA00022771"/>
    </source>
</evidence>
<dbReference type="InterPro" id="IPR018253">
    <property type="entry name" value="DnaJ_domain_CS"/>
</dbReference>
<feature type="region of interest" description="Disordered" evidence="7">
    <location>
        <begin position="646"/>
        <end position="667"/>
    </location>
</feature>
<dbReference type="PROSITE" id="PS50076">
    <property type="entry name" value="DNAJ_2"/>
    <property type="match status" value="1"/>
</dbReference>
<evidence type="ECO:0000256" key="1">
    <source>
        <dbReference type="ARBA" id="ARBA00022723"/>
    </source>
</evidence>
<dbReference type="InterPro" id="IPR051964">
    <property type="entry name" value="Chaperone_stress_response"/>
</dbReference>
<dbReference type="AlphaFoldDB" id="A0A194RH47"/>
<accession>A0A194RH47</accession>
<feature type="compositionally biased region" description="Basic residues" evidence="7">
    <location>
        <begin position="493"/>
        <end position="503"/>
    </location>
</feature>
<dbReference type="STRING" id="76193.A0A194RH47"/>
<organism evidence="10 11">
    <name type="scientific">Papilio machaon</name>
    <name type="common">Old World swallowtail butterfly</name>
    <dbReference type="NCBI Taxonomy" id="76193"/>
    <lineage>
        <taxon>Eukaryota</taxon>
        <taxon>Metazoa</taxon>
        <taxon>Ecdysozoa</taxon>
        <taxon>Arthropoda</taxon>
        <taxon>Hexapoda</taxon>
        <taxon>Insecta</taxon>
        <taxon>Pterygota</taxon>
        <taxon>Neoptera</taxon>
        <taxon>Endopterygota</taxon>
        <taxon>Lepidoptera</taxon>
        <taxon>Glossata</taxon>
        <taxon>Ditrysia</taxon>
        <taxon>Papilionoidea</taxon>
        <taxon>Papilionidae</taxon>
        <taxon>Papilioninae</taxon>
        <taxon>Papilio</taxon>
    </lineage>
</organism>
<dbReference type="InterPro" id="IPR036869">
    <property type="entry name" value="J_dom_sf"/>
</dbReference>
<name>A0A194RH47_PAPMA</name>
<sequence length="667" mass="76467">MKCHYDVLCITKEASSSEIKKAYRQLALQWHPDKNLDKLQEAKEQFQLIQNAYEVLSDPQERAWYDNHREQLLRGAGSSYNDDSLDVYPYFSPSCYKGFTDDPQGFFGVYSDPNPLPFPSFSNKKRLYDNHREQLLRGAGSSYNDDSLDVYPYFSPSCYKGCTDDPQGFYGVYSEVFSKLASEETDFLDDPEDVAKIPKFGNSTTPYEEVHEFYAFWMAFSTNKSYVWLDQYEISQGDNRRVIKLMEKENNKIRQKARKERNEEIRRLVSFVRRKDKRVIEHTKLLQAKVEENKRKAEQVRRERIMQRQKEIEEAKIREGESSFLQSEDYHKKLSEIESLLAEEFGLSSDDDTISEGGMESSNEESSKTEDVSEQSKVPGKSATKSKTVVKNLYCTACNKLFKNINSFENHENSKKHKENVANMTLENDIDISDNGDNDADNASSNEHDSGKINGQTEEEGEHVGNSTSDIEDNDIRETLSDDSDKVQALPKSQKKKKNKKKSFIPMPESEGNDSHDEMSFNEIEGPARSRKAKKFNMLKSQIQAKKEANLKKGSQSQTSTENLYEVSSTTPTDDALGEAALPRDRPALPKMQRNIKPKKPMERKPVRTKTSETEDSSTALTLRCAICQTDFPSKNKLFEHLKKTGHSVPLPHTSFTQMKKGKRANR</sequence>
<dbReference type="Pfam" id="PF12171">
    <property type="entry name" value="zf-C2H2_jaz"/>
    <property type="match status" value="1"/>
</dbReference>
<dbReference type="PROSITE" id="PS00028">
    <property type="entry name" value="ZINC_FINGER_C2H2_1"/>
    <property type="match status" value="2"/>
</dbReference>
<dbReference type="SMART" id="SM00271">
    <property type="entry name" value="DnaJ"/>
    <property type="match status" value="1"/>
</dbReference>
<keyword evidence="6" id="KW-0175">Coiled coil</keyword>
<dbReference type="PRINTS" id="PR00625">
    <property type="entry name" value="JDOMAIN"/>
</dbReference>
<dbReference type="EMBL" id="KQ460205">
    <property type="protein sequence ID" value="KPJ17148.1"/>
    <property type="molecule type" value="Genomic_DNA"/>
</dbReference>
<evidence type="ECO:0000256" key="3">
    <source>
        <dbReference type="ARBA" id="ARBA00022833"/>
    </source>
</evidence>
<evidence type="ECO:0000256" key="7">
    <source>
        <dbReference type="SAM" id="MobiDB-lite"/>
    </source>
</evidence>
<dbReference type="InterPro" id="IPR022755">
    <property type="entry name" value="Znf_C2H2_jaz"/>
</dbReference>
<dbReference type="SMART" id="SM00451">
    <property type="entry name" value="ZnF_U1"/>
    <property type="match status" value="1"/>
</dbReference>
<keyword evidence="11" id="KW-1185">Reference proteome</keyword>
<dbReference type="Gene3D" id="3.30.160.60">
    <property type="entry name" value="Classic Zinc Finger"/>
    <property type="match status" value="1"/>
</dbReference>
<dbReference type="InterPro" id="IPR001623">
    <property type="entry name" value="DnaJ_domain"/>
</dbReference>
<dbReference type="GO" id="GO:0005737">
    <property type="term" value="C:cytoplasm"/>
    <property type="evidence" value="ECO:0007669"/>
    <property type="project" value="TreeGrafter"/>
</dbReference>
<feature type="region of interest" description="Disordered" evidence="7">
    <location>
        <begin position="348"/>
        <end position="385"/>
    </location>
</feature>
<feature type="compositionally biased region" description="Basic and acidic residues" evidence="7">
    <location>
        <begin position="474"/>
        <end position="486"/>
    </location>
</feature>
<evidence type="ECO:0000313" key="10">
    <source>
        <dbReference type="EMBL" id="KPJ17148.1"/>
    </source>
</evidence>
<dbReference type="SMART" id="SM00355">
    <property type="entry name" value="ZnF_C2H2"/>
    <property type="match status" value="2"/>
</dbReference>
<evidence type="ECO:0000256" key="6">
    <source>
        <dbReference type="SAM" id="Coils"/>
    </source>
</evidence>
<dbReference type="CDD" id="cd06257">
    <property type="entry name" value="DnaJ"/>
    <property type="match status" value="1"/>
</dbReference>
<evidence type="ECO:0000256" key="4">
    <source>
        <dbReference type="ARBA" id="ARBA00074367"/>
    </source>
</evidence>
<dbReference type="GO" id="GO:0003676">
    <property type="term" value="F:nucleic acid binding"/>
    <property type="evidence" value="ECO:0007669"/>
    <property type="project" value="InterPro"/>
</dbReference>
<evidence type="ECO:0000256" key="5">
    <source>
        <dbReference type="PROSITE-ProRule" id="PRU00042"/>
    </source>
</evidence>